<feature type="signal peptide" evidence="7">
    <location>
        <begin position="1"/>
        <end position="35"/>
    </location>
</feature>
<evidence type="ECO:0000256" key="5">
    <source>
        <dbReference type="PROSITE-ProRule" id="PRU01240"/>
    </source>
</evidence>
<sequence>MRKPMTGRRRPRAGASGLVAVATSLGLLAFGGPAAAVTSPEPTGGSGRTGGGWSADEWPAGAGTTLKTVRSIIKADSGAAATLTGQGVGIALVDTGVAPVAGLPAGQLVNGPDLSFESQSGQLRYLDTFGHGTHMAGIMVGNDAATGTIGLAPKAKVTSVKVGTATGANDVSQMIAAIDWVVQNRNHDPANPIRVMNLSYGSSGMSASTVDPLMFAVEQAWQAGIVVVVAAGNDGSTTTALTNPAMDPFVIAVGASTTNNTIATTDDDLASYTNNSTATRKVDILAPGTSIVSLRDPGSNVDQQYPTARVGDTGFKGSGTSQAAAVTASAVALLLQQRPSLTPDQVKKLLMSGATTLTTGTAAQKGMKELNVAASVALATPTTTQTATKGTGTGSVETARGGNHLSFNGVELKGEQSIFGPFNGAAWANQAGQRTSWNGGMWMGYRMAGDTWTGAGGTGGTGQVTGYAGKCVDVMNRLNNNGTPIQLYDCNNTPAQYWVLAADGTAQALGKCMDLVNGGTANGTKVHLWDCNAGAQTQQWRVNTARQLVNVAASKCLDVTEWNSTNGTQLQVWDCGDQDNQRWVPPSTSRTWAAASWQGTPWTGTGSWSDPEWSEQYWTGHYWSGHYWSGHYWSADDWSTSSWS</sequence>
<feature type="domain" description="Ricin B lectin" evidence="8">
    <location>
        <begin position="458"/>
        <end position="586"/>
    </location>
</feature>
<dbReference type="RefSeq" id="WP_162189741.1">
    <property type="nucleotide sequence ID" value="NZ_CP073767.1"/>
</dbReference>
<dbReference type="InterPro" id="IPR050131">
    <property type="entry name" value="Peptidase_S8_subtilisin-like"/>
</dbReference>
<dbReference type="AlphaFoldDB" id="A0A9Q9M983"/>
<organism evidence="9 10">
    <name type="scientific">Dactylosporangium aurantiacum</name>
    <dbReference type="NCBI Taxonomy" id="35754"/>
    <lineage>
        <taxon>Bacteria</taxon>
        <taxon>Bacillati</taxon>
        <taxon>Actinomycetota</taxon>
        <taxon>Actinomycetes</taxon>
        <taxon>Micromonosporales</taxon>
        <taxon>Micromonosporaceae</taxon>
        <taxon>Dactylosporangium</taxon>
    </lineage>
</organism>
<dbReference type="SUPFAM" id="SSF50370">
    <property type="entry name" value="Ricin B-like lectins"/>
    <property type="match status" value="1"/>
</dbReference>
<evidence type="ECO:0000256" key="6">
    <source>
        <dbReference type="SAM" id="MobiDB-lite"/>
    </source>
</evidence>
<dbReference type="InterPro" id="IPR036852">
    <property type="entry name" value="Peptidase_S8/S53_dom_sf"/>
</dbReference>
<feature type="chain" id="PRO_5040303848" evidence="7">
    <location>
        <begin position="36"/>
        <end position="644"/>
    </location>
</feature>
<evidence type="ECO:0000256" key="4">
    <source>
        <dbReference type="ARBA" id="ARBA00022825"/>
    </source>
</evidence>
<evidence type="ECO:0000256" key="1">
    <source>
        <dbReference type="ARBA" id="ARBA00011073"/>
    </source>
</evidence>
<dbReference type="Gene3D" id="2.80.10.50">
    <property type="match status" value="1"/>
</dbReference>
<keyword evidence="4 5" id="KW-0720">Serine protease</keyword>
<dbReference type="PANTHER" id="PTHR43806">
    <property type="entry name" value="PEPTIDASE S8"/>
    <property type="match status" value="1"/>
</dbReference>
<evidence type="ECO:0000256" key="2">
    <source>
        <dbReference type="ARBA" id="ARBA00022670"/>
    </source>
</evidence>
<dbReference type="SMART" id="SM00458">
    <property type="entry name" value="RICIN"/>
    <property type="match status" value="1"/>
</dbReference>
<accession>A0A9Q9M983</accession>
<feature type="active site" description="Charge relay system" evidence="5">
    <location>
        <position position="94"/>
    </location>
</feature>
<gene>
    <name evidence="9" type="ORF">Daura_26930</name>
</gene>
<feature type="region of interest" description="Disordered" evidence="6">
    <location>
        <begin position="36"/>
        <end position="58"/>
    </location>
</feature>
<evidence type="ECO:0000313" key="10">
    <source>
        <dbReference type="Proteomes" id="UP001058003"/>
    </source>
</evidence>
<dbReference type="GO" id="GO:0006508">
    <property type="term" value="P:proteolysis"/>
    <property type="evidence" value="ECO:0007669"/>
    <property type="project" value="UniProtKB-KW"/>
</dbReference>
<dbReference type="SUPFAM" id="SSF52743">
    <property type="entry name" value="Subtilisin-like"/>
    <property type="match status" value="1"/>
</dbReference>
<dbReference type="EMBL" id="CP073767">
    <property type="protein sequence ID" value="UWZ50468.1"/>
    <property type="molecule type" value="Genomic_DNA"/>
</dbReference>
<dbReference type="Proteomes" id="UP001058003">
    <property type="component" value="Chromosome"/>
</dbReference>
<dbReference type="KEGG" id="daur:Daura_26930"/>
<dbReference type="InterPro" id="IPR035992">
    <property type="entry name" value="Ricin_B-like_lectins"/>
</dbReference>
<keyword evidence="7" id="KW-0732">Signal</keyword>
<dbReference type="PRINTS" id="PR00723">
    <property type="entry name" value="SUBTILISIN"/>
</dbReference>
<dbReference type="InterPro" id="IPR015500">
    <property type="entry name" value="Peptidase_S8_subtilisin-rel"/>
</dbReference>
<dbReference type="InterPro" id="IPR000209">
    <property type="entry name" value="Peptidase_S8/S53_dom"/>
</dbReference>
<evidence type="ECO:0000259" key="8">
    <source>
        <dbReference type="SMART" id="SM00458"/>
    </source>
</evidence>
<evidence type="ECO:0000256" key="3">
    <source>
        <dbReference type="ARBA" id="ARBA00022801"/>
    </source>
</evidence>
<protein>
    <submittedName>
        <fullName evidence="9">S8 family serine peptidase</fullName>
    </submittedName>
</protein>
<proteinExistence type="inferred from homology"/>
<dbReference type="PROSITE" id="PS51892">
    <property type="entry name" value="SUBTILASE"/>
    <property type="match status" value="1"/>
</dbReference>
<evidence type="ECO:0000313" key="9">
    <source>
        <dbReference type="EMBL" id="UWZ50468.1"/>
    </source>
</evidence>
<dbReference type="Pfam" id="PF00082">
    <property type="entry name" value="Peptidase_S8"/>
    <property type="match status" value="1"/>
</dbReference>
<dbReference type="PANTHER" id="PTHR43806:SF65">
    <property type="entry name" value="SERINE PROTEASE APRX"/>
    <property type="match status" value="1"/>
</dbReference>
<name>A0A9Q9M983_9ACTN</name>
<dbReference type="PROSITE" id="PS50231">
    <property type="entry name" value="RICIN_B_LECTIN"/>
    <property type="match status" value="1"/>
</dbReference>
<feature type="region of interest" description="Disordered" evidence="6">
    <location>
        <begin position="383"/>
        <end position="402"/>
    </location>
</feature>
<comment type="similarity">
    <text evidence="1 5">Belongs to the peptidase S8 family.</text>
</comment>
<keyword evidence="2 5" id="KW-0645">Protease</keyword>
<keyword evidence="10" id="KW-1185">Reference proteome</keyword>
<dbReference type="Pfam" id="PF00652">
    <property type="entry name" value="Ricin_B_lectin"/>
    <property type="match status" value="1"/>
</dbReference>
<dbReference type="InterPro" id="IPR000772">
    <property type="entry name" value="Ricin_B_lectin"/>
</dbReference>
<feature type="active site" description="Charge relay system" evidence="5">
    <location>
        <position position="321"/>
    </location>
</feature>
<reference evidence="9" key="1">
    <citation type="submission" date="2021-04" db="EMBL/GenBank/DDBJ databases">
        <title>Dactylosporangium aurantiacum NRRL B-8018 full assembly.</title>
        <authorList>
            <person name="Hartkoorn R.C."/>
            <person name="Beaudoing E."/>
            <person name="Hot D."/>
        </authorList>
    </citation>
    <scope>NUCLEOTIDE SEQUENCE</scope>
    <source>
        <strain evidence="9">NRRL B-8018</strain>
    </source>
</reference>
<feature type="compositionally biased region" description="Gly residues" evidence="6">
    <location>
        <begin position="44"/>
        <end position="53"/>
    </location>
</feature>
<dbReference type="GO" id="GO:0004252">
    <property type="term" value="F:serine-type endopeptidase activity"/>
    <property type="evidence" value="ECO:0007669"/>
    <property type="project" value="UniProtKB-UniRule"/>
</dbReference>
<evidence type="ECO:0000256" key="7">
    <source>
        <dbReference type="SAM" id="SignalP"/>
    </source>
</evidence>
<dbReference type="Gene3D" id="3.40.50.200">
    <property type="entry name" value="Peptidase S8/S53 domain"/>
    <property type="match status" value="1"/>
</dbReference>
<feature type="active site" description="Charge relay system" evidence="5">
    <location>
        <position position="131"/>
    </location>
</feature>
<keyword evidence="3 5" id="KW-0378">Hydrolase</keyword>